<feature type="compositionally biased region" description="Low complexity" evidence="2">
    <location>
        <begin position="1276"/>
        <end position="1288"/>
    </location>
</feature>
<evidence type="ECO:0000256" key="2">
    <source>
        <dbReference type="SAM" id="MobiDB-lite"/>
    </source>
</evidence>
<evidence type="ECO:0000259" key="3">
    <source>
        <dbReference type="Pfam" id="PF04366"/>
    </source>
</evidence>
<protein>
    <recommendedName>
        <fullName evidence="3">Ysc84 actin-binding domain-containing protein</fullName>
    </recommendedName>
</protein>
<gene>
    <name evidence="4" type="ORF">FisN_4Lu512</name>
</gene>
<dbReference type="InterPro" id="IPR051702">
    <property type="entry name" value="SH3_domain_YSC84-like"/>
</dbReference>
<sequence>MSLLQRLSAEARDAVQDLYSNWVLGDDAGKSARITLVVRPRRAVTNRNQPLLDLGMTFIEINGRAYVKSVLPGSLAQKAGVLPQDAVQFAMLYRKKWYLSSHDEHDLVDRSSARSREAIDEIAAKHVLELESKGVRISYDELKALLAQGLDPLQSAFLSPSTSSKSRGNPWNGPPIPATVNICVPLEASIKDDYKNSRGDGTDDWYRRPNSPFSHEMPRPVVFVFRRTRQRRSLQAYTSNLTPLFRLDDECDFATSLVQRLAPTGDMAAPPPNMFEELIHDGTDWLLGRESMLPPKSKENGSQQMTKTLLPDNNDEDPIPLDDFEKQRAAKLAKLRAQMAAESGKTGSGSDVEAETIRGMIQKAVGLAFVRSGKMVLGVSLHAGTGLVIARLSDGTWSAPSAIGTWGLGFGLQFGLEVAEYIFILQTQDALEHFRRGGSFTIGGNVGIAAAGIGREAYGAASISGACGNVNTVKDDEYNDNDTQDEKITPALAMTPIVAYAKSQGLYVGVSLEGSRIFSRDDINCRAYKFELGRDVTANDILSGKVATPTEAEDLYAALHTVEFAHEMSCLPKPPAFLDSASSWRYDRFSFGRTSSAPASPNSNQGQPFSFLNNLTPEEAIECETFEAQFKKFMYGGVSVQRILPDKKTQSGKTSKERRTLWLMLPEVGSLRLGFLSKLSDGEGTFSNKSSTQQARRDERNRLAAVDGDVATVASEELTLDSALNTKDGSTTIGQNIRPGNVLLSHKHSVALTDVSVLSHDSPVPLRFEEDKVEHLRVISVQDVSGTTLLFLANNFREAELLICGLKLLLERETTRLGVRGGLPLRAFGGKCLEGAMSPSAARGFRDASIISTRTSSRGSKSSNSHVNDLDACNENEENLVDQYQRDHEGVADRNWGNVPGRNYMRNQAATAVESDDNGFIERGFPQYIHGHTIVKEIVNSVRIPLSFSLCRELLLDSTSPVFRAWEKGRGDKNFEKTRWSFPSSQSNHDQNLSDRQRIATISMATASRTFTFDRPRYGSTVRLSETHSIETDDSNNVVFSIAERTPRRGFSIRVRVVLSARRNNECDAYVSADIRPIGKDMSNQAAVHKAFLLVVDEIKQRYGMDNNGLVSCFFAIVDEADTESSKILRNNVGNGPPSVSHVFRKTDPLLEEKKSDLSLGKRSAISPSKTRTSGFVSLEDMLKTGRTSPEPTPGGFNPSRAKEEYGSFVPEIEDERYGVALHEKRNRQPVTVEVKPLPKIRLSLMPSPREEDEEESSANTQQQRKSSRKKESHSSRSSSRKAFQSTSEDTKVQI</sequence>
<accession>A0A1Z5JZI1</accession>
<organism evidence="4 5">
    <name type="scientific">Fistulifera solaris</name>
    <name type="common">Oleaginous diatom</name>
    <dbReference type="NCBI Taxonomy" id="1519565"/>
    <lineage>
        <taxon>Eukaryota</taxon>
        <taxon>Sar</taxon>
        <taxon>Stramenopiles</taxon>
        <taxon>Ochrophyta</taxon>
        <taxon>Bacillariophyta</taxon>
        <taxon>Bacillariophyceae</taxon>
        <taxon>Bacillariophycidae</taxon>
        <taxon>Naviculales</taxon>
        <taxon>Naviculaceae</taxon>
        <taxon>Fistulifera</taxon>
    </lineage>
</organism>
<dbReference type="Proteomes" id="UP000198406">
    <property type="component" value="Unassembled WGS sequence"/>
</dbReference>
<feature type="region of interest" description="Disordered" evidence="2">
    <location>
        <begin position="1184"/>
        <end position="1203"/>
    </location>
</feature>
<evidence type="ECO:0000256" key="1">
    <source>
        <dbReference type="SAM" id="Coils"/>
    </source>
</evidence>
<dbReference type="Pfam" id="PF04366">
    <property type="entry name" value="Ysc84"/>
    <property type="match status" value="1"/>
</dbReference>
<evidence type="ECO:0000313" key="5">
    <source>
        <dbReference type="Proteomes" id="UP000198406"/>
    </source>
</evidence>
<dbReference type="InterPro" id="IPR007461">
    <property type="entry name" value="Ysc84_actin-binding"/>
</dbReference>
<dbReference type="InParanoid" id="A0A1Z5JZI1"/>
<name>A0A1Z5JZI1_FISSO</name>
<feature type="region of interest" description="Disordered" evidence="2">
    <location>
        <begin position="294"/>
        <end position="316"/>
    </location>
</feature>
<dbReference type="PANTHER" id="PTHR15629">
    <property type="entry name" value="SH3YL1 PROTEIN"/>
    <property type="match status" value="1"/>
</dbReference>
<feature type="domain" description="Ysc84 actin-binding" evidence="3">
    <location>
        <begin position="407"/>
        <end position="561"/>
    </location>
</feature>
<evidence type="ECO:0000313" key="4">
    <source>
        <dbReference type="EMBL" id="GAX19266.1"/>
    </source>
</evidence>
<dbReference type="OrthoDB" id="443981at2759"/>
<dbReference type="EMBL" id="BDSP01000136">
    <property type="protein sequence ID" value="GAX19266.1"/>
    <property type="molecule type" value="Genomic_DNA"/>
</dbReference>
<reference evidence="4 5" key="1">
    <citation type="journal article" date="2015" name="Plant Cell">
        <title>Oil accumulation by the oleaginous diatom Fistulifera solaris as revealed by the genome and transcriptome.</title>
        <authorList>
            <person name="Tanaka T."/>
            <person name="Maeda Y."/>
            <person name="Veluchamy A."/>
            <person name="Tanaka M."/>
            <person name="Abida H."/>
            <person name="Marechal E."/>
            <person name="Bowler C."/>
            <person name="Muto M."/>
            <person name="Sunaga Y."/>
            <person name="Tanaka M."/>
            <person name="Yoshino T."/>
            <person name="Taniguchi T."/>
            <person name="Fukuda Y."/>
            <person name="Nemoto M."/>
            <person name="Matsumoto M."/>
            <person name="Wong P.S."/>
            <person name="Aburatani S."/>
            <person name="Fujibuchi W."/>
        </authorList>
    </citation>
    <scope>NUCLEOTIDE SEQUENCE [LARGE SCALE GENOMIC DNA]</scope>
    <source>
        <strain evidence="4 5">JPCC DA0580</strain>
    </source>
</reference>
<feature type="region of interest" description="Disordered" evidence="2">
    <location>
        <begin position="1239"/>
        <end position="1295"/>
    </location>
</feature>
<dbReference type="GO" id="GO:0035091">
    <property type="term" value="F:phosphatidylinositol binding"/>
    <property type="evidence" value="ECO:0007669"/>
    <property type="project" value="TreeGrafter"/>
</dbReference>
<proteinExistence type="predicted"/>
<feature type="coiled-coil region" evidence="1">
    <location>
        <begin position="867"/>
        <end position="894"/>
    </location>
</feature>
<keyword evidence="1" id="KW-0175">Coiled coil</keyword>
<comment type="caution">
    <text evidence="4">The sequence shown here is derived from an EMBL/GenBank/DDBJ whole genome shotgun (WGS) entry which is preliminary data.</text>
</comment>
<dbReference type="PANTHER" id="PTHR15629:SF2">
    <property type="entry name" value="SH3 DOMAIN-CONTAINING YSC84-LIKE PROTEIN 1"/>
    <property type="match status" value="1"/>
</dbReference>
<keyword evidence="5" id="KW-1185">Reference proteome</keyword>